<feature type="chain" id="PRO_5021040524" evidence="2">
    <location>
        <begin position="25"/>
        <end position="586"/>
    </location>
</feature>
<keyword evidence="2" id="KW-0378">Hydrolase</keyword>
<dbReference type="Gene3D" id="3.90.780.10">
    <property type="entry name" value="5'-Nucleotidase, C-terminal domain"/>
    <property type="match status" value="1"/>
</dbReference>
<evidence type="ECO:0000256" key="1">
    <source>
        <dbReference type="ARBA" id="ARBA00022729"/>
    </source>
</evidence>
<dbReference type="Pfam" id="PF00149">
    <property type="entry name" value="Metallophos"/>
    <property type="match status" value="1"/>
</dbReference>
<evidence type="ECO:0000259" key="3">
    <source>
        <dbReference type="Pfam" id="PF00149"/>
    </source>
</evidence>
<feature type="signal peptide" evidence="2">
    <location>
        <begin position="1"/>
        <end position="24"/>
    </location>
</feature>
<dbReference type="RefSeq" id="WP_131893086.1">
    <property type="nucleotide sequence ID" value="NZ_SMKU01000056.1"/>
</dbReference>
<gene>
    <name evidence="5" type="ORF">E1298_13885</name>
</gene>
<evidence type="ECO:0000313" key="5">
    <source>
        <dbReference type="EMBL" id="TDD89819.1"/>
    </source>
</evidence>
<dbReference type="PRINTS" id="PR01607">
    <property type="entry name" value="APYRASEFAMLY"/>
</dbReference>
<dbReference type="Proteomes" id="UP000294513">
    <property type="component" value="Unassembled WGS sequence"/>
</dbReference>
<protein>
    <submittedName>
        <fullName evidence="5">Bifunctional metallophosphatase/5'-nucleotidase</fullName>
    </submittedName>
</protein>
<organism evidence="5 6">
    <name type="scientific">Actinomadura rubrisoli</name>
    <dbReference type="NCBI Taxonomy" id="2530368"/>
    <lineage>
        <taxon>Bacteria</taxon>
        <taxon>Bacillati</taxon>
        <taxon>Actinomycetota</taxon>
        <taxon>Actinomycetes</taxon>
        <taxon>Streptosporangiales</taxon>
        <taxon>Thermomonosporaceae</taxon>
        <taxon>Actinomadura</taxon>
    </lineage>
</organism>
<keyword evidence="1 2" id="KW-0732">Signal</keyword>
<dbReference type="InterPro" id="IPR006179">
    <property type="entry name" value="5_nucleotidase/apyrase"/>
</dbReference>
<dbReference type="AlphaFoldDB" id="A0A4R5BUQ4"/>
<dbReference type="GO" id="GO:0000166">
    <property type="term" value="F:nucleotide binding"/>
    <property type="evidence" value="ECO:0007669"/>
    <property type="project" value="UniProtKB-KW"/>
</dbReference>
<name>A0A4R5BUQ4_9ACTN</name>
<reference evidence="5 6" key="1">
    <citation type="submission" date="2019-03" db="EMBL/GenBank/DDBJ databases">
        <title>Draft genome sequences of novel Actinobacteria.</title>
        <authorList>
            <person name="Sahin N."/>
            <person name="Ay H."/>
            <person name="Saygin H."/>
        </authorList>
    </citation>
    <scope>NUCLEOTIDE SEQUENCE [LARGE SCALE GENOMIC DNA]</scope>
    <source>
        <strain evidence="5 6">H3C3</strain>
    </source>
</reference>
<comment type="caution">
    <text evidence="5">The sequence shown here is derived from an EMBL/GenBank/DDBJ whole genome shotgun (WGS) entry which is preliminary data.</text>
</comment>
<accession>A0A4R5BUQ4</accession>
<proteinExistence type="inferred from homology"/>
<dbReference type="OrthoDB" id="1016457at2"/>
<dbReference type="InterPro" id="IPR008334">
    <property type="entry name" value="5'-Nucleotdase_C"/>
</dbReference>
<feature type="domain" description="Calcineurin-like phosphoesterase" evidence="3">
    <location>
        <begin position="36"/>
        <end position="293"/>
    </location>
</feature>
<dbReference type="SUPFAM" id="SSF55816">
    <property type="entry name" value="5'-nucleotidase (syn. UDP-sugar hydrolase), C-terminal domain"/>
    <property type="match status" value="1"/>
</dbReference>
<dbReference type="Pfam" id="PF02872">
    <property type="entry name" value="5_nucleotid_C"/>
    <property type="match status" value="1"/>
</dbReference>
<evidence type="ECO:0000259" key="4">
    <source>
        <dbReference type="Pfam" id="PF02872"/>
    </source>
</evidence>
<dbReference type="GO" id="GO:0009166">
    <property type="term" value="P:nucleotide catabolic process"/>
    <property type="evidence" value="ECO:0007669"/>
    <property type="project" value="InterPro"/>
</dbReference>
<dbReference type="GO" id="GO:0030288">
    <property type="term" value="C:outer membrane-bounded periplasmic space"/>
    <property type="evidence" value="ECO:0007669"/>
    <property type="project" value="TreeGrafter"/>
</dbReference>
<dbReference type="EMBL" id="SMKU01000056">
    <property type="protein sequence ID" value="TDD89819.1"/>
    <property type="molecule type" value="Genomic_DNA"/>
</dbReference>
<dbReference type="Gene3D" id="3.60.21.10">
    <property type="match status" value="1"/>
</dbReference>
<dbReference type="InterPro" id="IPR004843">
    <property type="entry name" value="Calcineurin-like_PHP"/>
</dbReference>
<dbReference type="SUPFAM" id="SSF56300">
    <property type="entry name" value="Metallo-dependent phosphatases"/>
    <property type="match status" value="1"/>
</dbReference>
<keyword evidence="2" id="KW-0547">Nucleotide-binding</keyword>
<sequence>MSRLLGVSSLVALAAGAAVPAAHAGQAEPVDVQLLSITDFHGYLQPYNDAANGQVRLPDGTTLKVGGAAYNAAHLKRLRDGRRNSILFSVGDNFSGWPFEVDAFRDEPTVEVLNKLGVRFSTTGNHELDVSAGFLKDHMMKGRCFGRVDVDSCFTDSTGRRFRGAKFPFYTGNIVGARTGKPILQPYNIEWVRGKGGRKVPVGFIDLTVPDTPVGSTSYQPDLRALPLLETANRYAAELRRRGVKAIVANVHDGGSADGAGFDGCKNPSGPVIDFARQASPDIDAIFTGHWHAGFNCTLPDPAGNPRPVIEGLNHGRLISEIDLKIDPRSGEVLRNGTRAVNHPVTRDVPPDPEVQRIADYWTARGAKRAAEPLAAQTGDLTRAPNAHGESTMGDLVADAQYWTARRSREGRADLALVAVKPVKGSTAVARDLPFAKGTGDGDADGRVTFGEAWNAYGYGNPVLTVTVTGEQIHRALEQQWQGGRFAPFAVSKNVRYSYDATRPEGDRVAPENVVIDGRPLDSSREYRLAALAYTLIGADGYTAFTGFGDAYRNDLPDHEAFAAYLKTIRTITPAPLDRVRPSSSA</sequence>
<dbReference type="GO" id="GO:0008253">
    <property type="term" value="F:5'-nucleotidase activity"/>
    <property type="evidence" value="ECO:0007669"/>
    <property type="project" value="TreeGrafter"/>
</dbReference>
<dbReference type="GO" id="GO:0008768">
    <property type="term" value="F:UDP-sugar diphosphatase activity"/>
    <property type="evidence" value="ECO:0007669"/>
    <property type="project" value="TreeGrafter"/>
</dbReference>
<dbReference type="InterPro" id="IPR029052">
    <property type="entry name" value="Metallo-depent_PP-like"/>
</dbReference>
<keyword evidence="6" id="KW-1185">Reference proteome</keyword>
<feature type="domain" description="5'-Nucleotidase C-terminal" evidence="4">
    <location>
        <begin position="380"/>
        <end position="546"/>
    </location>
</feature>
<dbReference type="PANTHER" id="PTHR11575">
    <property type="entry name" value="5'-NUCLEOTIDASE-RELATED"/>
    <property type="match status" value="1"/>
</dbReference>
<evidence type="ECO:0000313" key="6">
    <source>
        <dbReference type="Proteomes" id="UP000294513"/>
    </source>
</evidence>
<dbReference type="PANTHER" id="PTHR11575:SF24">
    <property type="entry name" value="5'-NUCLEOTIDASE"/>
    <property type="match status" value="1"/>
</dbReference>
<dbReference type="InterPro" id="IPR036907">
    <property type="entry name" value="5'-Nucleotdase_C_sf"/>
</dbReference>
<comment type="similarity">
    <text evidence="2">Belongs to the 5'-nucleotidase family.</text>
</comment>
<evidence type="ECO:0000256" key="2">
    <source>
        <dbReference type="RuleBase" id="RU362119"/>
    </source>
</evidence>